<dbReference type="InterPro" id="IPR035595">
    <property type="entry name" value="UDP_glycos_trans_CS"/>
</dbReference>
<dbReference type="PANTHER" id="PTHR11926:SF1402">
    <property type="entry name" value="GLYCOSYLTRANSFERASE"/>
    <property type="match status" value="1"/>
</dbReference>
<dbReference type="PANTHER" id="PTHR11926">
    <property type="entry name" value="GLUCOSYL/GLUCURONOSYL TRANSFERASES"/>
    <property type="match status" value="1"/>
</dbReference>
<evidence type="ECO:0000256" key="1">
    <source>
        <dbReference type="ARBA" id="ARBA00009995"/>
    </source>
</evidence>
<accession>A0A7I8KYB2</accession>
<name>A0A7I8KYB2_SPIIN</name>
<protein>
    <recommendedName>
        <fullName evidence="4">Glycosyltransferase</fullName>
        <ecNumber evidence="4">2.4.1.-</ecNumber>
    </recommendedName>
</protein>
<evidence type="ECO:0000256" key="2">
    <source>
        <dbReference type="ARBA" id="ARBA00022679"/>
    </source>
</evidence>
<dbReference type="GO" id="GO:0080043">
    <property type="term" value="F:quercetin 3-O-glucosyltransferase activity"/>
    <property type="evidence" value="ECO:0007669"/>
    <property type="project" value="TreeGrafter"/>
</dbReference>
<dbReference type="Proteomes" id="UP000663760">
    <property type="component" value="Chromosome 9"/>
</dbReference>
<dbReference type="FunFam" id="3.40.50.2000:FF:000056">
    <property type="entry name" value="Glycosyltransferase"/>
    <property type="match status" value="1"/>
</dbReference>
<dbReference type="InterPro" id="IPR002213">
    <property type="entry name" value="UDP_glucos_trans"/>
</dbReference>
<dbReference type="SUPFAM" id="SSF53756">
    <property type="entry name" value="UDP-Glycosyltransferase/glycogen phosphorylase"/>
    <property type="match status" value="1"/>
</dbReference>
<dbReference type="Gene3D" id="3.40.50.2000">
    <property type="entry name" value="Glycogen Phosphorylase B"/>
    <property type="match status" value="2"/>
</dbReference>
<evidence type="ECO:0000313" key="5">
    <source>
        <dbReference type="EMBL" id="CAA7402005.1"/>
    </source>
</evidence>
<dbReference type="GO" id="GO:0080044">
    <property type="term" value="F:quercetin 7-O-glucosyltransferase activity"/>
    <property type="evidence" value="ECO:0007669"/>
    <property type="project" value="TreeGrafter"/>
</dbReference>
<dbReference type="OrthoDB" id="5835829at2759"/>
<dbReference type="EC" id="2.4.1.-" evidence="4"/>
<organism evidence="5 6">
    <name type="scientific">Spirodela intermedia</name>
    <name type="common">Intermediate duckweed</name>
    <dbReference type="NCBI Taxonomy" id="51605"/>
    <lineage>
        <taxon>Eukaryota</taxon>
        <taxon>Viridiplantae</taxon>
        <taxon>Streptophyta</taxon>
        <taxon>Embryophyta</taxon>
        <taxon>Tracheophyta</taxon>
        <taxon>Spermatophyta</taxon>
        <taxon>Magnoliopsida</taxon>
        <taxon>Liliopsida</taxon>
        <taxon>Araceae</taxon>
        <taxon>Lemnoideae</taxon>
        <taxon>Spirodela</taxon>
    </lineage>
</organism>
<proteinExistence type="inferred from homology"/>
<gene>
    <name evidence="5" type="ORF">SI8410_09012683</name>
</gene>
<evidence type="ECO:0000256" key="3">
    <source>
        <dbReference type="RuleBase" id="RU003718"/>
    </source>
</evidence>
<evidence type="ECO:0000256" key="4">
    <source>
        <dbReference type="RuleBase" id="RU362057"/>
    </source>
</evidence>
<keyword evidence="2 3" id="KW-0808">Transferase</keyword>
<keyword evidence="3" id="KW-0328">Glycosyltransferase</keyword>
<reference evidence="5" key="1">
    <citation type="submission" date="2020-02" db="EMBL/GenBank/DDBJ databases">
        <authorList>
            <person name="Scholz U."/>
            <person name="Mascher M."/>
            <person name="Fiebig A."/>
        </authorList>
    </citation>
    <scope>NUCLEOTIDE SEQUENCE</scope>
</reference>
<dbReference type="EMBL" id="LR746272">
    <property type="protein sequence ID" value="CAA7402005.1"/>
    <property type="molecule type" value="Genomic_DNA"/>
</dbReference>
<comment type="similarity">
    <text evidence="1 3">Belongs to the UDP-glycosyltransferase family.</text>
</comment>
<evidence type="ECO:0000313" key="6">
    <source>
        <dbReference type="Proteomes" id="UP000663760"/>
    </source>
</evidence>
<dbReference type="CDD" id="cd03784">
    <property type="entry name" value="GT1_Gtf-like"/>
    <property type="match status" value="1"/>
</dbReference>
<dbReference type="Pfam" id="PF00201">
    <property type="entry name" value="UDPGT"/>
    <property type="match status" value="1"/>
</dbReference>
<dbReference type="AlphaFoldDB" id="A0A7I8KYB2"/>
<keyword evidence="6" id="KW-1185">Reference proteome</keyword>
<sequence>MGEDVGNHGSRAAVVVLVPFPAQGHVTPMVQLAVALCRHGFRAVVALPESVHRSLPGGGAGAGEVVFRCLPDGLNEGGAANFSAIDRAMEETMPPSFEALLRTHNVAFVVSDMLASWAIAAADRCSVPVAGFWTGMLATYDLICSAPELIRRRLISSSGVGSSTSSISEVLPRLTTEDLPWLVGDLNSQMARFAFWQRAINRWAPLRWLIANTFSGDAGAAAATLRVFRVAPLEPAAAGGGASSFWEEDSSCLRWLDAHPPASVVYVSFGSWVPPIGGDLIAELAQGLESAGRPFLWVMPDAWRSGLPLGFLERWSSSTSSLGKVVKWAPQLAVLRHGAVGCFLSHCGWNSTMEAIRCRTPLLCYPLAGDQFVNSRYIVEAWKIGVRLESMRRGALEEGLSEVMGPAGDGLRRRLAGMSEEIFGEDGQEVTAKELMSFVEELSTAVDTTGEEHLHPQLCSL</sequence>
<dbReference type="PROSITE" id="PS00375">
    <property type="entry name" value="UDPGT"/>
    <property type="match status" value="1"/>
</dbReference>